<evidence type="ECO:0000259" key="5">
    <source>
        <dbReference type="PROSITE" id="PS50931"/>
    </source>
</evidence>
<dbReference type="EMBL" id="CP062916">
    <property type="protein sequence ID" value="QPF07114.1"/>
    <property type="molecule type" value="Genomic_DNA"/>
</dbReference>
<evidence type="ECO:0000313" key="6">
    <source>
        <dbReference type="EMBL" id="QPF07114.1"/>
    </source>
</evidence>
<sequence length="342" mass="38624">MRWRYFSLNPAGAVDSVVVKRLYAKRIGMVNMKRQERIDRIELMRTFIRIVEAGSLSAAALQMTTTQATVSRRLQSLEGLLGSKLILRTTHAMKLTDDGERCYQHARRVVDAWLALEDDLSIADDRPVGVLRVRAPHAFGQQQLLEPLVSFLQRYPQLAVEWMLNDKNVDFLSDNIDCAIRVGAEVDPETVSVLLAEVPRSVVASPSLLARYPALETPQQLSQLPWVAISTFYQHEVKLFHQEQSQQQVFGIVPCLSTDSVYVARNTALAGLGVAIVSSWAVVEDIAAGRLVEPFPQWRASSLPVHLVYPWARYYPTRLRKFLDLMREVMPQVAGMQRPEGE</sequence>
<dbReference type="GO" id="GO:0003700">
    <property type="term" value="F:DNA-binding transcription factor activity"/>
    <property type="evidence" value="ECO:0007669"/>
    <property type="project" value="InterPro"/>
</dbReference>
<proteinExistence type="inferred from homology"/>
<keyword evidence="2" id="KW-0805">Transcription regulation</keyword>
<gene>
    <name evidence="6" type="ORF">IMO34_17395</name>
</gene>
<dbReference type="SUPFAM" id="SSF46785">
    <property type="entry name" value="Winged helix' DNA-binding domain"/>
    <property type="match status" value="1"/>
</dbReference>
<comment type="similarity">
    <text evidence="1">Belongs to the LysR transcriptional regulatory family.</text>
</comment>
<dbReference type="GO" id="GO:0003677">
    <property type="term" value="F:DNA binding"/>
    <property type="evidence" value="ECO:0007669"/>
    <property type="project" value="UniProtKB-KW"/>
</dbReference>
<accession>A0AAP9XM02</accession>
<dbReference type="AlphaFoldDB" id="A0AAP9XM02"/>
<dbReference type="Gene3D" id="1.10.10.10">
    <property type="entry name" value="Winged helix-like DNA-binding domain superfamily/Winged helix DNA-binding domain"/>
    <property type="match status" value="1"/>
</dbReference>
<dbReference type="InterPro" id="IPR036390">
    <property type="entry name" value="WH_DNA-bd_sf"/>
</dbReference>
<dbReference type="PROSITE" id="PS50931">
    <property type="entry name" value="HTH_LYSR"/>
    <property type="match status" value="1"/>
</dbReference>
<evidence type="ECO:0000313" key="7">
    <source>
        <dbReference type="Proteomes" id="UP000594500"/>
    </source>
</evidence>
<dbReference type="Proteomes" id="UP000594500">
    <property type="component" value="Chromosome"/>
</dbReference>
<keyword evidence="3" id="KW-0238">DNA-binding</keyword>
<dbReference type="SUPFAM" id="SSF53850">
    <property type="entry name" value="Periplasmic binding protein-like II"/>
    <property type="match status" value="1"/>
</dbReference>
<dbReference type="RefSeq" id="WP_166793720.1">
    <property type="nucleotide sequence ID" value="NZ_BJNO01000002.1"/>
</dbReference>
<name>A0AAP9XM02_RAOTE</name>
<dbReference type="Gene3D" id="3.40.190.290">
    <property type="match status" value="1"/>
</dbReference>
<evidence type="ECO:0000256" key="4">
    <source>
        <dbReference type="ARBA" id="ARBA00023163"/>
    </source>
</evidence>
<keyword evidence="4" id="KW-0804">Transcription</keyword>
<dbReference type="InterPro" id="IPR036388">
    <property type="entry name" value="WH-like_DNA-bd_sf"/>
</dbReference>
<dbReference type="CDD" id="cd08422">
    <property type="entry name" value="PBP2_CrgA_like"/>
    <property type="match status" value="1"/>
</dbReference>
<evidence type="ECO:0000256" key="2">
    <source>
        <dbReference type="ARBA" id="ARBA00023015"/>
    </source>
</evidence>
<organism evidence="6 7">
    <name type="scientific">Raoultella terrigena</name>
    <name type="common">Klebsiella terrigena</name>
    <dbReference type="NCBI Taxonomy" id="577"/>
    <lineage>
        <taxon>Bacteria</taxon>
        <taxon>Pseudomonadati</taxon>
        <taxon>Pseudomonadota</taxon>
        <taxon>Gammaproteobacteria</taxon>
        <taxon>Enterobacterales</taxon>
        <taxon>Enterobacteriaceae</taxon>
        <taxon>Klebsiella/Raoultella group</taxon>
        <taxon>Raoultella</taxon>
    </lineage>
</organism>
<dbReference type="PANTHER" id="PTHR30537">
    <property type="entry name" value="HTH-TYPE TRANSCRIPTIONAL REGULATOR"/>
    <property type="match status" value="1"/>
</dbReference>
<protein>
    <submittedName>
        <fullName evidence="6">LysR family transcriptional regulator</fullName>
    </submittedName>
</protein>
<evidence type="ECO:0000256" key="3">
    <source>
        <dbReference type="ARBA" id="ARBA00023125"/>
    </source>
</evidence>
<dbReference type="Pfam" id="PF00126">
    <property type="entry name" value="HTH_1"/>
    <property type="match status" value="1"/>
</dbReference>
<dbReference type="Pfam" id="PF03466">
    <property type="entry name" value="LysR_substrate"/>
    <property type="match status" value="1"/>
</dbReference>
<dbReference type="PANTHER" id="PTHR30537:SF5">
    <property type="entry name" value="HTH-TYPE TRANSCRIPTIONAL ACTIVATOR TTDR-RELATED"/>
    <property type="match status" value="1"/>
</dbReference>
<dbReference type="InterPro" id="IPR058163">
    <property type="entry name" value="LysR-type_TF_proteobact-type"/>
</dbReference>
<reference evidence="6 7" key="1">
    <citation type="submission" date="2020-10" db="EMBL/GenBank/DDBJ databases">
        <title>Resistance determinants and their genetic context in bacteria from a longitudinal study of pigs reared under conventional and antibiotic-free husbandry practices.</title>
        <authorList>
            <person name="Poulin-Laprade D."/>
            <person name="Brouard J.-S."/>
            <person name="Gagnon N."/>
            <person name="Turcotte A."/>
            <person name="Langlois A."/>
            <person name="Matte J.J."/>
            <person name="Carrillo C.D."/>
            <person name="Zaheer R."/>
            <person name="McAllister T."/>
            <person name="Topp E."/>
            <person name="Talbot G."/>
        </authorList>
    </citation>
    <scope>NUCLEOTIDE SEQUENCE [LARGE SCALE GENOMIC DNA]</scope>
    <source>
        <strain evidence="6 7">Res13-Abat-PEB01-P1-04-A</strain>
    </source>
</reference>
<dbReference type="InterPro" id="IPR005119">
    <property type="entry name" value="LysR_subst-bd"/>
</dbReference>
<dbReference type="InterPro" id="IPR000847">
    <property type="entry name" value="LysR_HTH_N"/>
</dbReference>
<evidence type="ECO:0000256" key="1">
    <source>
        <dbReference type="ARBA" id="ARBA00009437"/>
    </source>
</evidence>
<feature type="domain" description="HTH lysR-type" evidence="5">
    <location>
        <begin position="39"/>
        <end position="96"/>
    </location>
</feature>